<dbReference type="Gene3D" id="3.60.40.10">
    <property type="entry name" value="PPM-type phosphatase domain"/>
    <property type="match status" value="1"/>
</dbReference>
<dbReference type="SUPFAM" id="SSF81606">
    <property type="entry name" value="PP2C-like"/>
    <property type="match status" value="1"/>
</dbReference>
<evidence type="ECO:0000256" key="4">
    <source>
        <dbReference type="RuleBase" id="RU003465"/>
    </source>
</evidence>
<dbReference type="InterPro" id="IPR001932">
    <property type="entry name" value="PPM-type_phosphatase-like_dom"/>
</dbReference>
<dbReference type="PROSITE" id="PS51746">
    <property type="entry name" value="PPM_2"/>
    <property type="match status" value="1"/>
</dbReference>
<dbReference type="GO" id="GO:0046872">
    <property type="term" value="F:metal ion binding"/>
    <property type="evidence" value="ECO:0007669"/>
    <property type="project" value="UniProtKB-KW"/>
</dbReference>
<dbReference type="PANTHER" id="PTHR13832">
    <property type="entry name" value="PROTEIN PHOSPHATASE 2C"/>
    <property type="match status" value="1"/>
</dbReference>
<gene>
    <name evidence="6" type="ORF">OXX778_LOCUS7835</name>
</gene>
<evidence type="ECO:0000313" key="7">
    <source>
        <dbReference type="Proteomes" id="UP000663879"/>
    </source>
</evidence>
<comment type="caution">
    <text evidence="6">The sequence shown here is derived from an EMBL/GenBank/DDBJ whole genome shotgun (WGS) entry which is preliminary data.</text>
</comment>
<dbReference type="EMBL" id="CAJNOC010001031">
    <property type="protein sequence ID" value="CAF0828389.1"/>
    <property type="molecule type" value="Genomic_DNA"/>
</dbReference>
<dbReference type="PANTHER" id="PTHR13832:SF792">
    <property type="entry name" value="GM14286P"/>
    <property type="match status" value="1"/>
</dbReference>
<dbReference type="AlphaFoldDB" id="A0A813UWL8"/>
<organism evidence="6 7">
    <name type="scientific">Brachionus calyciflorus</name>
    <dbReference type="NCBI Taxonomy" id="104777"/>
    <lineage>
        <taxon>Eukaryota</taxon>
        <taxon>Metazoa</taxon>
        <taxon>Spiralia</taxon>
        <taxon>Gnathifera</taxon>
        <taxon>Rotifera</taxon>
        <taxon>Eurotatoria</taxon>
        <taxon>Monogononta</taxon>
        <taxon>Pseudotrocha</taxon>
        <taxon>Ploima</taxon>
        <taxon>Brachionidae</taxon>
        <taxon>Brachionus</taxon>
    </lineage>
</organism>
<feature type="domain" description="PPM-type phosphatase" evidence="5">
    <location>
        <begin position="75"/>
        <end position="486"/>
    </location>
</feature>
<dbReference type="GO" id="GO:0004741">
    <property type="term" value="F:[pyruvate dehydrogenase (acetyl-transferring)]-phosphatase activity"/>
    <property type="evidence" value="ECO:0007669"/>
    <property type="project" value="TreeGrafter"/>
</dbReference>
<dbReference type="GO" id="GO:0005739">
    <property type="term" value="C:mitochondrion"/>
    <property type="evidence" value="ECO:0007669"/>
    <property type="project" value="TreeGrafter"/>
</dbReference>
<dbReference type="SMART" id="SM00332">
    <property type="entry name" value="PP2Cc"/>
    <property type="match status" value="1"/>
</dbReference>
<dbReference type="InterPro" id="IPR015655">
    <property type="entry name" value="PP2C"/>
</dbReference>
<keyword evidence="2 4" id="KW-0378">Hydrolase</keyword>
<protein>
    <recommendedName>
        <fullName evidence="5">PPM-type phosphatase domain-containing protein</fullName>
    </recommendedName>
</protein>
<reference evidence="6" key="1">
    <citation type="submission" date="2021-02" db="EMBL/GenBank/DDBJ databases">
        <authorList>
            <person name="Nowell W R."/>
        </authorList>
    </citation>
    <scope>NUCLEOTIDE SEQUENCE</scope>
    <source>
        <strain evidence="6">Ploen Becks lab</strain>
    </source>
</reference>
<dbReference type="Proteomes" id="UP000663879">
    <property type="component" value="Unassembled WGS sequence"/>
</dbReference>
<proteinExistence type="inferred from homology"/>
<keyword evidence="3 4" id="KW-0904">Protein phosphatase</keyword>
<evidence type="ECO:0000256" key="3">
    <source>
        <dbReference type="ARBA" id="ARBA00022912"/>
    </source>
</evidence>
<keyword evidence="1" id="KW-0479">Metal-binding</keyword>
<evidence type="ECO:0000259" key="5">
    <source>
        <dbReference type="PROSITE" id="PS51746"/>
    </source>
</evidence>
<evidence type="ECO:0000313" key="6">
    <source>
        <dbReference type="EMBL" id="CAF0828389.1"/>
    </source>
</evidence>
<accession>A0A813UWL8</accession>
<name>A0A813UWL8_9BILA</name>
<dbReference type="PROSITE" id="PS01032">
    <property type="entry name" value="PPM_1"/>
    <property type="match status" value="1"/>
</dbReference>
<evidence type="ECO:0000256" key="1">
    <source>
        <dbReference type="ARBA" id="ARBA00022723"/>
    </source>
</evidence>
<dbReference type="Pfam" id="PF00481">
    <property type="entry name" value="PP2C"/>
    <property type="match status" value="1"/>
</dbReference>
<dbReference type="InterPro" id="IPR036457">
    <property type="entry name" value="PPM-type-like_dom_sf"/>
</dbReference>
<evidence type="ECO:0000256" key="2">
    <source>
        <dbReference type="ARBA" id="ARBA00022801"/>
    </source>
</evidence>
<dbReference type="OrthoDB" id="420076at2759"/>
<sequence length="494" mass="56821">MNILSKNLKQIVSLKNKIFSKDYENVNYFIIRRNIRYLNLGDRLSSMTNLLLSPAEATKILRTNESTVDIQSKCSIKYYDVNYLGANNPIEDRQTSAKFLHSDIYLFGVFDGHGGYQCSDTVSQRLFDYIALNLLTTKQLEDKLKFKPVDAKKSTYPLWYAYQSTYNDLRSQKLKELHKQSLLHYAEELLKERIMEESIGNEIEYNLEKILKNSFLKLDNDLIVEALPNPASGKILDKETMDVALSGSCACVSLLSGKDLYVANLGDARAILGQENDDGTYAPYQMSYEHNAENLNELKRLITEHPNEHTTLIRDGRLLEMLLPLRAFGDVRFKWSVKNLKEFAVPVYGHGVIPSNYFTPPYVTAQPEITHKRLNYKDKFLILATDGLWDLLSPEKVVQLIGNHLSGQQSYDPYIIPEDRPVKLREVFEDLTKRRVSISHQPVDHNSATHLIRYALGNDHIQLSNYLRADMPRNIRDDITITVIYFDTDHIIEA</sequence>
<dbReference type="CDD" id="cd00143">
    <property type="entry name" value="PP2Cc"/>
    <property type="match status" value="1"/>
</dbReference>
<comment type="similarity">
    <text evidence="4">Belongs to the PP2C family.</text>
</comment>
<dbReference type="InterPro" id="IPR000222">
    <property type="entry name" value="PP2C_BS"/>
</dbReference>
<keyword evidence="7" id="KW-1185">Reference proteome</keyword>